<keyword evidence="4" id="KW-1185">Reference proteome</keyword>
<protein>
    <submittedName>
        <fullName evidence="3">Lipocalin family protein</fullName>
    </submittedName>
</protein>
<dbReference type="InterPro" id="IPR024311">
    <property type="entry name" value="Lipocalin-like"/>
</dbReference>
<name>A0A5C6ZD98_9FLAO</name>
<accession>A0A5C6ZD98</accession>
<evidence type="ECO:0000313" key="4">
    <source>
        <dbReference type="Proteomes" id="UP000321578"/>
    </source>
</evidence>
<dbReference type="EMBL" id="VORO01000029">
    <property type="protein sequence ID" value="TXD87130.1"/>
    <property type="molecule type" value="Genomic_DNA"/>
</dbReference>
<evidence type="ECO:0000259" key="2">
    <source>
        <dbReference type="Pfam" id="PF13648"/>
    </source>
</evidence>
<keyword evidence="1" id="KW-0732">Signal</keyword>
<feature type="chain" id="PRO_5022767307" evidence="1">
    <location>
        <begin position="22"/>
        <end position="690"/>
    </location>
</feature>
<proteinExistence type="predicted"/>
<dbReference type="Pfam" id="PF13648">
    <property type="entry name" value="Lipocalin_4"/>
    <property type="match status" value="1"/>
</dbReference>
<dbReference type="RefSeq" id="WP_147088127.1">
    <property type="nucleotide sequence ID" value="NZ_VORM01000033.1"/>
</dbReference>
<organism evidence="3 4">
    <name type="scientific">Subsaximicrobium wynnwilliamsii</name>
    <dbReference type="NCBI Taxonomy" id="291179"/>
    <lineage>
        <taxon>Bacteria</taxon>
        <taxon>Pseudomonadati</taxon>
        <taxon>Bacteroidota</taxon>
        <taxon>Flavobacteriia</taxon>
        <taxon>Flavobacteriales</taxon>
        <taxon>Flavobacteriaceae</taxon>
        <taxon>Subsaximicrobium</taxon>
    </lineage>
</organism>
<dbReference type="PROSITE" id="PS51257">
    <property type="entry name" value="PROKAR_LIPOPROTEIN"/>
    <property type="match status" value="1"/>
</dbReference>
<gene>
    <name evidence="3" type="ORF">ESY86_18045</name>
</gene>
<dbReference type="AlphaFoldDB" id="A0A5C6ZD98"/>
<reference evidence="3 4" key="1">
    <citation type="submission" date="2019-08" db="EMBL/GenBank/DDBJ databases">
        <title>Genomes of Subsaximicrobium wynnwilliamsii strains.</title>
        <authorList>
            <person name="Bowman J.P."/>
        </authorList>
    </citation>
    <scope>NUCLEOTIDE SEQUENCE [LARGE SCALE GENOMIC DNA]</scope>
    <source>
        <strain evidence="3 4">2-80-2</strain>
    </source>
</reference>
<dbReference type="Proteomes" id="UP000321578">
    <property type="component" value="Unassembled WGS sequence"/>
</dbReference>
<feature type="signal peptide" evidence="1">
    <location>
        <begin position="1"/>
        <end position="21"/>
    </location>
</feature>
<comment type="caution">
    <text evidence="3">The sequence shown here is derived from an EMBL/GenBank/DDBJ whole genome shotgun (WGS) entry which is preliminary data.</text>
</comment>
<dbReference type="OrthoDB" id="1403922at2"/>
<feature type="domain" description="Lipocalin-like" evidence="2">
    <location>
        <begin position="45"/>
        <end position="133"/>
    </location>
</feature>
<evidence type="ECO:0000256" key="1">
    <source>
        <dbReference type="SAM" id="SignalP"/>
    </source>
</evidence>
<evidence type="ECO:0000313" key="3">
    <source>
        <dbReference type="EMBL" id="TXD87130.1"/>
    </source>
</evidence>
<sequence length="690" mass="77876">MKAKVYLLLLALCCFSLSCDNDDDAPNSESNFYSGALTSASAADLTGVWAIFNVGFQGNIAEVPVVYEACGRDFLVFSENGIYTEYLYQHSGCEYHLNSLNWALNNGIINLSNQFGQSDELVITRLNANELVFKSLFDVDEDGDLDIVSLYLKPYTPNEIDMVSPTFTDHPDAAFDQLLSFTWQSYQGFNDFERYEIYRSAGDNCSISNAELIASISDVNATEFTDLSPPTEDYLCYHLKVYTNLGLLGQSYAYTINTENLNPQPVTLNTPEVLNYSIQFNWQASADPYFSHYELAFSNYDGGTASGQQVYSVAIINDRELTTFLDENPPYLEHPYYVLYVHNIFGNRSSFYNSQVTTYHEVAFKRPEIINFQKVESYAIDTENTIAYFYGRESGAGNTMNIHRFNYSTNQTEAISNLAPQYATSVPIKYIDSGYGPEIVVEQASDLAVYNATTLQYKYTLETSVPGVDDFLYSELGYWIFVNNDNIYTLTRDNANLDLVDTKPHFPNHQGSYNYQGFALNNNKLLVGYNNEDTSYLYAVATNGLMSQEQIVPIPILDNWEHESQYNAAGNYLINFSENRLYSTNTFALLQSFESPYFPSGTSQDGTLIFGSNNDPDWQITPESIHAKEAVIYNRMTQQASTISTIGYPHIIFENAFGELVSISSGLKKDDIRQNINNKADIFLEIIQLP</sequence>